<feature type="non-terminal residue" evidence="1">
    <location>
        <position position="111"/>
    </location>
</feature>
<gene>
    <name evidence="1" type="ORF">OIU84_025872</name>
</gene>
<name>A0AAD6KKK8_9ROSI</name>
<keyword evidence="2" id="KW-1185">Reference proteome</keyword>
<evidence type="ECO:0000313" key="2">
    <source>
        <dbReference type="Proteomes" id="UP001162972"/>
    </source>
</evidence>
<dbReference type="InterPro" id="IPR032675">
    <property type="entry name" value="LRR_dom_sf"/>
</dbReference>
<dbReference type="AlphaFoldDB" id="A0AAD6KKK8"/>
<dbReference type="SUPFAM" id="SSF52047">
    <property type="entry name" value="RNI-like"/>
    <property type="match status" value="1"/>
</dbReference>
<evidence type="ECO:0000313" key="1">
    <source>
        <dbReference type="EMBL" id="KAJ6425183.1"/>
    </source>
</evidence>
<comment type="caution">
    <text evidence="1">The sequence shown here is derived from an EMBL/GenBank/DDBJ whole genome shotgun (WGS) entry which is preliminary data.</text>
</comment>
<protein>
    <submittedName>
        <fullName evidence="1">Uncharacterized protein</fullName>
    </submittedName>
</protein>
<sequence length="111" mass="12314">MVIDVNCGNRSGKFYRVRTIYGIILELSKLVSIDLRWNSLNLQKPGLQHLVEALTNLEVLHLSGVDISAKGLWIAGRVPPGNIPVTQPSLSQYPEQISPVIGNLKSLKEFH</sequence>
<dbReference type="Gene3D" id="3.80.10.10">
    <property type="entry name" value="Ribonuclease Inhibitor"/>
    <property type="match status" value="1"/>
</dbReference>
<proteinExistence type="predicted"/>
<organism evidence="1 2">
    <name type="scientific">Salix udensis</name>
    <dbReference type="NCBI Taxonomy" id="889485"/>
    <lineage>
        <taxon>Eukaryota</taxon>
        <taxon>Viridiplantae</taxon>
        <taxon>Streptophyta</taxon>
        <taxon>Embryophyta</taxon>
        <taxon>Tracheophyta</taxon>
        <taxon>Spermatophyta</taxon>
        <taxon>Magnoliopsida</taxon>
        <taxon>eudicotyledons</taxon>
        <taxon>Gunneridae</taxon>
        <taxon>Pentapetalae</taxon>
        <taxon>rosids</taxon>
        <taxon>fabids</taxon>
        <taxon>Malpighiales</taxon>
        <taxon>Salicaceae</taxon>
        <taxon>Saliceae</taxon>
        <taxon>Salix</taxon>
    </lineage>
</organism>
<dbReference type="Proteomes" id="UP001162972">
    <property type="component" value="Chromosome 16"/>
</dbReference>
<accession>A0AAD6KKK8</accession>
<reference evidence="1 2" key="1">
    <citation type="journal article" date="2023" name="Int. J. Mol. Sci.">
        <title>De Novo Assembly and Annotation of 11 Diverse Shrub Willow (Salix) Genomes Reveals Novel Gene Organization in Sex-Linked Regions.</title>
        <authorList>
            <person name="Hyden B."/>
            <person name="Feng K."/>
            <person name="Yates T.B."/>
            <person name="Jawdy S."/>
            <person name="Cereghino C."/>
            <person name="Smart L.B."/>
            <person name="Muchero W."/>
        </authorList>
    </citation>
    <scope>NUCLEOTIDE SEQUENCE [LARGE SCALE GENOMIC DNA]</scope>
    <source>
        <tissue evidence="1">Shoot tip</tissue>
    </source>
</reference>
<dbReference type="EMBL" id="JAPFFJ010000006">
    <property type="protein sequence ID" value="KAJ6425183.1"/>
    <property type="molecule type" value="Genomic_DNA"/>
</dbReference>